<reference evidence="2 3" key="1">
    <citation type="journal article" date="2019" name="Sci. Data">
        <title>Hybrid genome assembly and annotation of Danionella translucida.</title>
        <authorList>
            <person name="Kadobianskyi M."/>
            <person name="Schulze L."/>
            <person name="Schuelke M."/>
            <person name="Judkewitz B."/>
        </authorList>
    </citation>
    <scope>NUCLEOTIDE SEQUENCE [LARGE SCALE GENOMIC DNA]</scope>
    <source>
        <strain evidence="2 3">Bolton</strain>
    </source>
</reference>
<dbReference type="AlphaFoldDB" id="A0A553RLA0"/>
<dbReference type="Proteomes" id="UP000316079">
    <property type="component" value="Unassembled WGS sequence"/>
</dbReference>
<name>A0A553RLA0_9TELE</name>
<evidence type="ECO:0000313" key="2">
    <source>
        <dbReference type="EMBL" id="TRZ02959.1"/>
    </source>
</evidence>
<feature type="non-terminal residue" evidence="2">
    <location>
        <position position="1"/>
    </location>
</feature>
<organism evidence="2 3">
    <name type="scientific">Danionella cerebrum</name>
    <dbReference type="NCBI Taxonomy" id="2873325"/>
    <lineage>
        <taxon>Eukaryota</taxon>
        <taxon>Metazoa</taxon>
        <taxon>Chordata</taxon>
        <taxon>Craniata</taxon>
        <taxon>Vertebrata</taxon>
        <taxon>Euteleostomi</taxon>
        <taxon>Actinopterygii</taxon>
        <taxon>Neopterygii</taxon>
        <taxon>Teleostei</taxon>
        <taxon>Ostariophysi</taxon>
        <taxon>Cypriniformes</taxon>
        <taxon>Danionidae</taxon>
        <taxon>Danioninae</taxon>
        <taxon>Danionella</taxon>
    </lineage>
</organism>
<evidence type="ECO:0000256" key="1">
    <source>
        <dbReference type="SAM" id="MobiDB-lite"/>
    </source>
</evidence>
<protein>
    <submittedName>
        <fullName evidence="2">Uncharacterized protein</fullName>
    </submittedName>
</protein>
<feature type="compositionally biased region" description="Basic and acidic residues" evidence="1">
    <location>
        <begin position="78"/>
        <end position="93"/>
    </location>
</feature>
<proteinExistence type="predicted"/>
<feature type="region of interest" description="Disordered" evidence="1">
    <location>
        <begin position="33"/>
        <end position="122"/>
    </location>
</feature>
<keyword evidence="3" id="KW-1185">Reference proteome</keyword>
<feature type="region of interest" description="Disordered" evidence="1">
    <location>
        <begin position="135"/>
        <end position="163"/>
    </location>
</feature>
<accession>A0A553RLA0</accession>
<sequence>SRTHRTERPRCWSALRTPNHVTPAASRSRKCHFFGPLKGEEKKAEPKLKESTRRSRRIAGVDSTAKRKRAGHTFFSRTRSERKKESRGRRGQDSEGISLASVRESDRPDEEENREQSAASLLTLKRRWREDERLWGKERTKESSSRLDETDAKQGSRHDFVNLEEKQIREKECAFAFQGGD</sequence>
<dbReference type="EMBL" id="SRMA01017806">
    <property type="protein sequence ID" value="TRZ02959.1"/>
    <property type="molecule type" value="Genomic_DNA"/>
</dbReference>
<dbReference type="OrthoDB" id="9938362at2759"/>
<feature type="compositionally biased region" description="Basic and acidic residues" evidence="1">
    <location>
        <begin position="38"/>
        <end position="53"/>
    </location>
</feature>
<evidence type="ECO:0000313" key="3">
    <source>
        <dbReference type="Proteomes" id="UP000316079"/>
    </source>
</evidence>
<comment type="caution">
    <text evidence="2">The sequence shown here is derived from an EMBL/GenBank/DDBJ whole genome shotgun (WGS) entry which is preliminary data.</text>
</comment>
<gene>
    <name evidence="2" type="ORF">DNTS_009927</name>
</gene>